<gene>
    <name evidence="1" type="ORF">ONB1V03_LOCUS4073</name>
</gene>
<protein>
    <submittedName>
        <fullName evidence="1">Uncharacterized protein</fullName>
    </submittedName>
</protein>
<dbReference type="EMBL" id="OC916149">
    <property type="protein sequence ID" value="CAD7643317.1"/>
    <property type="molecule type" value="Genomic_DNA"/>
</dbReference>
<dbReference type="Proteomes" id="UP000728032">
    <property type="component" value="Unassembled WGS sequence"/>
</dbReference>
<organism evidence="1">
    <name type="scientific">Oppiella nova</name>
    <dbReference type="NCBI Taxonomy" id="334625"/>
    <lineage>
        <taxon>Eukaryota</taxon>
        <taxon>Metazoa</taxon>
        <taxon>Ecdysozoa</taxon>
        <taxon>Arthropoda</taxon>
        <taxon>Chelicerata</taxon>
        <taxon>Arachnida</taxon>
        <taxon>Acari</taxon>
        <taxon>Acariformes</taxon>
        <taxon>Sarcoptiformes</taxon>
        <taxon>Oribatida</taxon>
        <taxon>Brachypylina</taxon>
        <taxon>Oppioidea</taxon>
        <taxon>Oppiidae</taxon>
        <taxon>Oppiella</taxon>
    </lineage>
</organism>
<accession>A0A7R9LMU5</accession>
<evidence type="ECO:0000313" key="2">
    <source>
        <dbReference type="Proteomes" id="UP000728032"/>
    </source>
</evidence>
<keyword evidence="2" id="KW-1185">Reference proteome</keyword>
<name>A0A7R9LMU5_9ACAR</name>
<dbReference type="EMBL" id="CAJPVJ010001324">
    <property type="protein sequence ID" value="CAG2164522.1"/>
    <property type="molecule type" value="Genomic_DNA"/>
</dbReference>
<reference evidence="1" key="1">
    <citation type="submission" date="2020-11" db="EMBL/GenBank/DDBJ databases">
        <authorList>
            <person name="Tran Van P."/>
        </authorList>
    </citation>
    <scope>NUCLEOTIDE SEQUENCE</scope>
</reference>
<dbReference type="AlphaFoldDB" id="A0A7R9LMU5"/>
<sequence>MTSAEAPEGAGKCWFGVQMPVHCEHWQPLNISISVELFPTLTSAVHSCVYLCGESLRRGVPVPQLWPTTHQCPDIHHSHGLTHQSGWSVPAQPTIMDLTTKCQVDTCTIKCPGHREPCIPMFTVRCMRVSNLAAPPVMGWEQGWEQGCQVIALFSVEKQIKSHFI</sequence>
<evidence type="ECO:0000313" key="1">
    <source>
        <dbReference type="EMBL" id="CAD7643317.1"/>
    </source>
</evidence>
<proteinExistence type="predicted"/>